<protein>
    <submittedName>
        <fullName evidence="1">Uncharacterized protein</fullName>
    </submittedName>
</protein>
<evidence type="ECO:0000313" key="2">
    <source>
        <dbReference type="Proteomes" id="UP000013148"/>
    </source>
</evidence>
<dbReference type="PATRIC" id="fig|1217656.3.peg.3326"/>
<keyword evidence="2" id="KW-1185">Reference proteome</keyword>
<gene>
    <name evidence="1" type="ORF">F964_03380</name>
</gene>
<dbReference type="HOGENOM" id="CLU_1127170_0_0_6"/>
<organism evidence="1 2">
    <name type="scientific">Acinetobacter guillouiae NIPH 991</name>
    <dbReference type="NCBI Taxonomy" id="1217656"/>
    <lineage>
        <taxon>Bacteria</taxon>
        <taxon>Pseudomonadati</taxon>
        <taxon>Pseudomonadota</taxon>
        <taxon>Gammaproteobacteria</taxon>
        <taxon>Moraxellales</taxon>
        <taxon>Moraxellaceae</taxon>
        <taxon>Acinetobacter</taxon>
    </lineage>
</organism>
<name>N8YAV3_ACIGI</name>
<dbReference type="SUPFAM" id="SSF48452">
    <property type="entry name" value="TPR-like"/>
    <property type="match status" value="1"/>
</dbReference>
<comment type="caution">
    <text evidence="1">The sequence shown here is derived from an EMBL/GenBank/DDBJ whole genome shotgun (WGS) entry which is preliminary data.</text>
</comment>
<dbReference type="EMBL" id="APPJ01000012">
    <property type="protein sequence ID" value="ENV16445.1"/>
    <property type="molecule type" value="Genomic_DNA"/>
</dbReference>
<dbReference type="InterPro" id="IPR011990">
    <property type="entry name" value="TPR-like_helical_dom_sf"/>
</dbReference>
<evidence type="ECO:0000313" key="1">
    <source>
        <dbReference type="EMBL" id="ENV16445.1"/>
    </source>
</evidence>
<dbReference type="Proteomes" id="UP000013148">
    <property type="component" value="Unassembled WGS sequence"/>
</dbReference>
<reference evidence="1 2" key="1">
    <citation type="submission" date="2013-02" db="EMBL/GenBank/DDBJ databases">
        <title>The Genome Sequence of Acinetobacter guillouiae NIPH 991.</title>
        <authorList>
            <consortium name="The Broad Institute Genome Sequencing Platform"/>
            <consortium name="The Broad Institute Genome Sequencing Center for Infectious Disease"/>
            <person name="Cerqueira G."/>
            <person name="Feldgarden M."/>
            <person name="Courvalin P."/>
            <person name="Perichon B."/>
            <person name="Grillot-Courvalin C."/>
            <person name="Clermont D."/>
            <person name="Rocha E."/>
            <person name="Yoon E.-J."/>
            <person name="Nemec A."/>
            <person name="Walker B."/>
            <person name="Young S.K."/>
            <person name="Zeng Q."/>
            <person name="Gargeya S."/>
            <person name="Fitzgerald M."/>
            <person name="Haas B."/>
            <person name="Abouelleil A."/>
            <person name="Alvarado L."/>
            <person name="Arachchi H.M."/>
            <person name="Berlin A.M."/>
            <person name="Chapman S.B."/>
            <person name="Dewar J."/>
            <person name="Goldberg J."/>
            <person name="Griggs A."/>
            <person name="Gujja S."/>
            <person name="Hansen M."/>
            <person name="Howarth C."/>
            <person name="Imamovic A."/>
            <person name="Larimer J."/>
            <person name="McCowan C."/>
            <person name="Murphy C."/>
            <person name="Neiman D."/>
            <person name="Pearson M."/>
            <person name="Priest M."/>
            <person name="Roberts A."/>
            <person name="Saif S."/>
            <person name="Shea T."/>
            <person name="Sisk P."/>
            <person name="Sykes S."/>
            <person name="Wortman J."/>
            <person name="Nusbaum C."/>
            <person name="Birren B."/>
        </authorList>
    </citation>
    <scope>NUCLEOTIDE SEQUENCE [LARGE SCALE GENOMIC DNA]</scope>
    <source>
        <strain evidence="1 2">NIPH 991</strain>
    </source>
</reference>
<dbReference type="eggNOG" id="ENOG5031S26">
    <property type="taxonomic scope" value="Bacteria"/>
</dbReference>
<dbReference type="AlphaFoldDB" id="N8YAV3"/>
<dbReference type="RefSeq" id="WP_004822019.1">
    <property type="nucleotide sequence ID" value="NZ_KB849456.1"/>
</dbReference>
<accession>N8YAV3</accession>
<sequence length="246" mass="28430">MAAPAPKTKATQLLEELSCVSRQNTALSEFKANKYLREINKLLESKVDIAYLWICKGFVYSLSNQPKQMYEAFANAQKLGASDSLSMFNQATQYILYGYYDEAIDALCLNYGKVAQGQLERVALATFAYHKIEQKNLTAETKEILRVRKARLKDLEIDVDQAHKFMNIFYDLMRKQKIRYGLVRHNIYNEEEYYLHFEAVADNDLTQSVLNEFDQYVADHPELYEINAKINIILTPISSIWHNSAA</sequence>
<proteinExistence type="predicted"/>